<evidence type="ECO:0000313" key="3">
    <source>
        <dbReference type="EMBL" id="NNF05796.1"/>
    </source>
</evidence>
<dbReference type="PANTHER" id="PTHR36194:SF1">
    <property type="entry name" value="S-LAYER-LIKE PROTEIN"/>
    <property type="match status" value="1"/>
</dbReference>
<feature type="region of interest" description="Disordered" evidence="1">
    <location>
        <begin position="1"/>
        <end position="27"/>
    </location>
</feature>
<dbReference type="EMBL" id="JABDJR010000130">
    <property type="protein sequence ID" value="NNF05796.1"/>
    <property type="molecule type" value="Genomic_DNA"/>
</dbReference>
<proteinExistence type="predicted"/>
<dbReference type="Pfam" id="PF14326">
    <property type="entry name" value="DUF4384"/>
    <property type="match status" value="1"/>
</dbReference>
<gene>
    <name evidence="3" type="ORF">HKN21_03460</name>
</gene>
<evidence type="ECO:0000313" key="4">
    <source>
        <dbReference type="Proteomes" id="UP000547674"/>
    </source>
</evidence>
<dbReference type="Proteomes" id="UP000547674">
    <property type="component" value="Unassembled WGS sequence"/>
</dbReference>
<comment type="caution">
    <text evidence="3">The sequence shown here is derived from an EMBL/GenBank/DDBJ whole genome shotgun (WGS) entry which is preliminary data.</text>
</comment>
<sequence>MNNERTTRNALNSSDVGIGKREEESKMKKNMRNLTSAITVIGMLAAASPALAGPKPNVNNDGYGQKLVPVPTDRIEPLRRLPNTRQGRLSVDVWTNVGEGGYVYPGEAVKVSFRTNRNAFVAVYSIDTRGRRTKLFPMYAGDEGFVNRGEKITLGGRHDGYDLVATGPAGTERIVAIASKQPLGHRAWRLLNSNVFPSGGIAGELGCLKPGITVQPAGGVGQSLRHRPRGRVAVAETWFEVERRNKRRYRRR</sequence>
<feature type="compositionally biased region" description="Basic and acidic residues" evidence="1">
    <location>
        <begin position="18"/>
        <end position="27"/>
    </location>
</feature>
<evidence type="ECO:0000259" key="2">
    <source>
        <dbReference type="Pfam" id="PF14326"/>
    </source>
</evidence>
<dbReference type="InterPro" id="IPR025493">
    <property type="entry name" value="DUF4384"/>
</dbReference>
<dbReference type="AlphaFoldDB" id="A0A7Y2H1B6"/>
<evidence type="ECO:0000256" key="1">
    <source>
        <dbReference type="SAM" id="MobiDB-lite"/>
    </source>
</evidence>
<reference evidence="3 4" key="1">
    <citation type="submission" date="2020-03" db="EMBL/GenBank/DDBJ databases">
        <title>Metabolic flexibility allows generalist bacteria to become dominant in a frequently disturbed ecosystem.</title>
        <authorList>
            <person name="Chen Y.-J."/>
            <person name="Leung P.M."/>
            <person name="Bay S.K."/>
            <person name="Hugenholtz P."/>
            <person name="Kessler A.J."/>
            <person name="Shelley G."/>
            <person name="Waite D.W."/>
            <person name="Cook P.L."/>
            <person name="Greening C."/>
        </authorList>
    </citation>
    <scope>NUCLEOTIDE SEQUENCE [LARGE SCALE GENOMIC DNA]</scope>
    <source>
        <strain evidence="3">SS_bin_28</strain>
    </source>
</reference>
<organism evidence="3 4">
    <name type="scientific">Eiseniibacteriota bacterium</name>
    <dbReference type="NCBI Taxonomy" id="2212470"/>
    <lineage>
        <taxon>Bacteria</taxon>
        <taxon>Candidatus Eiseniibacteriota</taxon>
    </lineage>
</organism>
<dbReference type="PANTHER" id="PTHR36194">
    <property type="entry name" value="S-LAYER-LIKE PROTEIN"/>
    <property type="match status" value="1"/>
</dbReference>
<feature type="compositionally biased region" description="Polar residues" evidence="1">
    <location>
        <begin position="1"/>
        <end position="15"/>
    </location>
</feature>
<accession>A0A7Y2H1B6</accession>
<name>A0A7Y2H1B6_UNCEI</name>
<protein>
    <submittedName>
        <fullName evidence="3">DUF4384 domain-containing protein</fullName>
    </submittedName>
</protein>
<feature type="domain" description="DUF4384" evidence="2">
    <location>
        <begin position="104"/>
        <end position="182"/>
    </location>
</feature>